<reference evidence="3" key="1">
    <citation type="journal article" date="2019" name="Int. J. Syst. Evol. Microbiol.">
        <title>The Global Catalogue of Microorganisms (GCM) 10K type strain sequencing project: providing services to taxonomists for standard genome sequencing and annotation.</title>
        <authorList>
            <consortium name="The Broad Institute Genomics Platform"/>
            <consortium name="The Broad Institute Genome Sequencing Center for Infectious Disease"/>
            <person name="Wu L."/>
            <person name="Ma J."/>
        </authorList>
    </citation>
    <scope>NUCLEOTIDE SEQUENCE [LARGE SCALE GENOMIC DNA]</scope>
    <source>
        <strain evidence="3">JCM 13518</strain>
    </source>
</reference>
<sequence>MRTLTRRGFGFVAVPIVSLLTPLLVLPLLARAATIDEFASIALGQSVGMVASLALSYGWTVTGPADVARVPEHERPGLWLDSVRMRSLAFAVLLVPTAGIAYLVDPSRDALAPTMAVALLLAGFSPAWYGIGQGQPSIVILYDAIPRTAGNVVGVLLAVAFDHLYLYAIVLGLFTILPVGVLHRSLTRGLDRAALGPRAVTLRSNLAPTLTELIAGLYSMGSTALVGASVSSPQVIAVFSGAERFTRTGAASIAVTSSVLTAWVAEAKGAVFRKRVGVSLGVHLVLGVAGALALGLLGPAMSALLLGEPLRMDTATGFAFGVFFLGWSLETVTARHVLAARRRTTSLLASTIIGSAVGCVAIVVGGQQWGTAGAASGLAIGIFTILAVQMPVAYDVVRREVREHQDTPA</sequence>
<feature type="transmembrane region" description="Helical" evidence="1">
    <location>
        <begin position="282"/>
        <end position="306"/>
    </location>
</feature>
<dbReference type="EMBL" id="BAAAME010000001">
    <property type="protein sequence ID" value="GAA1723244.1"/>
    <property type="molecule type" value="Genomic_DNA"/>
</dbReference>
<feature type="transmembrane region" description="Helical" evidence="1">
    <location>
        <begin position="42"/>
        <end position="62"/>
    </location>
</feature>
<feature type="transmembrane region" description="Helical" evidence="1">
    <location>
        <begin position="164"/>
        <end position="182"/>
    </location>
</feature>
<feature type="transmembrane region" description="Helical" evidence="1">
    <location>
        <begin position="110"/>
        <end position="131"/>
    </location>
</feature>
<keyword evidence="1" id="KW-1133">Transmembrane helix</keyword>
<evidence type="ECO:0008006" key="4">
    <source>
        <dbReference type="Google" id="ProtNLM"/>
    </source>
</evidence>
<evidence type="ECO:0000313" key="3">
    <source>
        <dbReference type="Proteomes" id="UP001501057"/>
    </source>
</evidence>
<dbReference type="Proteomes" id="UP001501057">
    <property type="component" value="Unassembled WGS sequence"/>
</dbReference>
<keyword evidence="1" id="KW-0472">Membrane</keyword>
<comment type="caution">
    <text evidence="2">The sequence shown here is derived from an EMBL/GenBank/DDBJ whole genome shotgun (WGS) entry which is preliminary data.</text>
</comment>
<feature type="transmembrane region" description="Helical" evidence="1">
    <location>
        <begin position="318"/>
        <end position="338"/>
    </location>
</feature>
<accession>A0ABP4VI41</accession>
<keyword evidence="3" id="KW-1185">Reference proteome</keyword>
<proteinExistence type="predicted"/>
<name>A0ABP4VI41_9ACTN</name>
<keyword evidence="1" id="KW-0812">Transmembrane</keyword>
<feature type="transmembrane region" description="Helical" evidence="1">
    <location>
        <begin position="345"/>
        <end position="366"/>
    </location>
</feature>
<feature type="transmembrane region" description="Helical" evidence="1">
    <location>
        <begin position="138"/>
        <end position="158"/>
    </location>
</feature>
<gene>
    <name evidence="2" type="ORF">GCM10009710_00070</name>
</gene>
<protein>
    <recommendedName>
        <fullName evidence="4">Polysaccharide biosynthesis protein</fullName>
    </recommendedName>
</protein>
<evidence type="ECO:0000313" key="2">
    <source>
        <dbReference type="EMBL" id="GAA1723244.1"/>
    </source>
</evidence>
<evidence type="ECO:0000256" key="1">
    <source>
        <dbReference type="SAM" id="Phobius"/>
    </source>
</evidence>
<feature type="transmembrane region" description="Helical" evidence="1">
    <location>
        <begin position="372"/>
        <end position="394"/>
    </location>
</feature>
<organism evidence="2 3">
    <name type="scientific">Aeromicrobium alkaliterrae</name>
    <dbReference type="NCBI Taxonomy" id="302168"/>
    <lineage>
        <taxon>Bacteria</taxon>
        <taxon>Bacillati</taxon>
        <taxon>Actinomycetota</taxon>
        <taxon>Actinomycetes</taxon>
        <taxon>Propionibacteriales</taxon>
        <taxon>Nocardioidaceae</taxon>
        <taxon>Aeromicrobium</taxon>
    </lineage>
</organism>
<feature type="transmembrane region" description="Helical" evidence="1">
    <location>
        <begin position="83"/>
        <end position="104"/>
    </location>
</feature>